<evidence type="ECO:0000256" key="2">
    <source>
        <dbReference type="ARBA" id="ARBA00001946"/>
    </source>
</evidence>
<dbReference type="InterPro" id="IPR036412">
    <property type="entry name" value="HAD-like_sf"/>
</dbReference>
<dbReference type="InterPro" id="IPR037512">
    <property type="entry name" value="PGPase_prok"/>
</dbReference>
<keyword evidence="12" id="KW-1185">Reference proteome</keyword>
<feature type="binding site" evidence="10">
    <location>
        <position position="15"/>
    </location>
    <ligand>
        <name>Mg(2+)</name>
        <dbReference type="ChEBI" id="CHEBI:18420"/>
    </ligand>
</feature>
<dbReference type="GO" id="GO:0008967">
    <property type="term" value="F:phosphoglycolate phosphatase activity"/>
    <property type="evidence" value="ECO:0007669"/>
    <property type="project" value="UniProtKB-UniRule"/>
</dbReference>
<keyword evidence="6 10" id="KW-0479">Metal-binding</keyword>
<dbReference type="Pfam" id="PF13419">
    <property type="entry name" value="HAD_2"/>
    <property type="match status" value="1"/>
</dbReference>
<dbReference type="NCBIfam" id="TIGR01549">
    <property type="entry name" value="HAD-SF-IA-v1"/>
    <property type="match status" value="1"/>
</dbReference>
<dbReference type="Gene3D" id="3.40.50.1000">
    <property type="entry name" value="HAD superfamily/HAD-like"/>
    <property type="match status" value="1"/>
</dbReference>
<comment type="pathway">
    <text evidence="3 10">Organic acid metabolism; glycolate biosynthesis; glycolate from 2-phosphoglycolate: step 1/1.</text>
</comment>
<protein>
    <recommendedName>
        <fullName evidence="5 10">Phosphoglycolate phosphatase</fullName>
        <shortName evidence="10">PGP</shortName>
        <shortName evidence="10">PGPase</shortName>
        <ecNumber evidence="5 10">3.1.3.18</ecNumber>
    </recommendedName>
</protein>
<dbReference type="GO" id="GO:0006281">
    <property type="term" value="P:DNA repair"/>
    <property type="evidence" value="ECO:0007669"/>
    <property type="project" value="TreeGrafter"/>
</dbReference>
<dbReference type="SFLD" id="SFLDS00003">
    <property type="entry name" value="Haloacid_Dehalogenase"/>
    <property type="match status" value="1"/>
</dbReference>
<evidence type="ECO:0000313" key="12">
    <source>
        <dbReference type="Proteomes" id="UP000737113"/>
    </source>
</evidence>
<dbReference type="Proteomes" id="UP000737113">
    <property type="component" value="Unassembled WGS sequence"/>
</dbReference>
<evidence type="ECO:0000256" key="8">
    <source>
        <dbReference type="ARBA" id="ARBA00022842"/>
    </source>
</evidence>
<gene>
    <name evidence="11" type="ORF">HC757_07905</name>
</gene>
<dbReference type="PANTHER" id="PTHR43434:SF1">
    <property type="entry name" value="PHOSPHOGLYCOLATE PHOSPHATASE"/>
    <property type="match status" value="1"/>
</dbReference>
<dbReference type="InterPro" id="IPR023214">
    <property type="entry name" value="HAD_sf"/>
</dbReference>
<dbReference type="GO" id="GO:0046295">
    <property type="term" value="P:glycolate biosynthetic process"/>
    <property type="evidence" value="ECO:0007669"/>
    <property type="project" value="UniProtKB-UniRule"/>
</dbReference>
<dbReference type="PRINTS" id="PR00413">
    <property type="entry name" value="HADHALOGNASE"/>
</dbReference>
<feature type="active site" description="Nucleophile" evidence="10">
    <location>
        <position position="13"/>
    </location>
</feature>
<accession>A0A972FSU9</accession>
<dbReference type="SFLD" id="SFLDG01129">
    <property type="entry name" value="C1.5:_HAD__Beta-PGM__Phosphata"/>
    <property type="match status" value="1"/>
</dbReference>
<dbReference type="GO" id="GO:0046872">
    <property type="term" value="F:metal ion binding"/>
    <property type="evidence" value="ECO:0007669"/>
    <property type="project" value="UniProtKB-KW"/>
</dbReference>
<evidence type="ECO:0000256" key="6">
    <source>
        <dbReference type="ARBA" id="ARBA00022723"/>
    </source>
</evidence>
<dbReference type="EC" id="3.1.3.18" evidence="5 10"/>
<dbReference type="NCBIfam" id="TIGR01449">
    <property type="entry name" value="PGP_bact"/>
    <property type="match status" value="1"/>
</dbReference>
<proteinExistence type="inferred from homology"/>
<dbReference type="InterPro" id="IPR041492">
    <property type="entry name" value="HAD_2"/>
</dbReference>
<dbReference type="Gene3D" id="1.10.150.240">
    <property type="entry name" value="Putative phosphatase, domain 2"/>
    <property type="match status" value="1"/>
</dbReference>
<evidence type="ECO:0000256" key="10">
    <source>
        <dbReference type="HAMAP-Rule" id="MF_00495"/>
    </source>
</evidence>
<keyword evidence="8 10" id="KW-0460">Magnesium</keyword>
<dbReference type="NCBIfam" id="NF009695">
    <property type="entry name" value="PRK13222.1-2"/>
    <property type="match status" value="1"/>
</dbReference>
<evidence type="ECO:0000256" key="1">
    <source>
        <dbReference type="ARBA" id="ARBA00000830"/>
    </source>
</evidence>
<evidence type="ECO:0000256" key="7">
    <source>
        <dbReference type="ARBA" id="ARBA00022801"/>
    </source>
</evidence>
<dbReference type="InterPro" id="IPR023198">
    <property type="entry name" value="PGP-like_dom2"/>
</dbReference>
<sequence length="235" mass="25866">MVDWTRLEAIALDLDGTLVDSVPDLAAATQATLEELGLASCNEADVRLWVGNGARTLMHRAMSRALGQTVPESRLDAAMPVFMRHYGLHLQRHSRLYDGVYDTLAQLSAAGYRLALVTNKPYEFAVALLRGFGLEGFFSLVFGGDSLERMKPDPLPLQHVLHEWRLEKSQLLMVGDSNNDIFAAKAAGIASIGLTYGYNYGEDIRLCGPDAVCDQFNDILTRILFDSGAMEQLDV</sequence>
<dbReference type="SUPFAM" id="SSF56784">
    <property type="entry name" value="HAD-like"/>
    <property type="match status" value="1"/>
</dbReference>
<comment type="similarity">
    <text evidence="4 10">Belongs to the HAD-like hydrolase superfamily. CbbY/CbbZ/Gph/YieH family.</text>
</comment>
<evidence type="ECO:0000256" key="9">
    <source>
        <dbReference type="ARBA" id="ARBA00023277"/>
    </source>
</evidence>
<dbReference type="NCBIfam" id="TIGR01509">
    <property type="entry name" value="HAD-SF-IA-v3"/>
    <property type="match status" value="1"/>
</dbReference>
<keyword evidence="9 10" id="KW-0119">Carbohydrate metabolism</keyword>
<dbReference type="PANTHER" id="PTHR43434">
    <property type="entry name" value="PHOSPHOGLYCOLATE PHOSPHATASE"/>
    <property type="match status" value="1"/>
</dbReference>
<dbReference type="SFLD" id="SFLDG01135">
    <property type="entry name" value="C1.5.6:_HAD__Beta-PGM__Phospha"/>
    <property type="match status" value="1"/>
</dbReference>
<comment type="caution">
    <text evidence="11">The sequence shown here is derived from an EMBL/GenBank/DDBJ whole genome shotgun (WGS) entry which is preliminary data.</text>
</comment>
<dbReference type="FunFam" id="3.40.50.1000:FF:000022">
    <property type="entry name" value="Phosphoglycolate phosphatase"/>
    <property type="match status" value="1"/>
</dbReference>
<dbReference type="AlphaFoldDB" id="A0A972FSU9"/>
<comment type="catalytic activity">
    <reaction evidence="1 10">
        <text>2-phosphoglycolate + H2O = glycolate + phosphate</text>
        <dbReference type="Rhea" id="RHEA:14369"/>
        <dbReference type="ChEBI" id="CHEBI:15377"/>
        <dbReference type="ChEBI" id="CHEBI:29805"/>
        <dbReference type="ChEBI" id="CHEBI:43474"/>
        <dbReference type="ChEBI" id="CHEBI:58033"/>
        <dbReference type="EC" id="3.1.3.18"/>
    </reaction>
</comment>
<evidence type="ECO:0000313" key="11">
    <source>
        <dbReference type="EMBL" id="NMH65096.1"/>
    </source>
</evidence>
<organism evidence="11 12">
    <name type="scientific">Shewanella salipaludis</name>
    <dbReference type="NCBI Taxonomy" id="2723052"/>
    <lineage>
        <taxon>Bacteria</taxon>
        <taxon>Pseudomonadati</taxon>
        <taxon>Pseudomonadota</taxon>
        <taxon>Gammaproteobacteria</taxon>
        <taxon>Alteromonadales</taxon>
        <taxon>Shewanellaceae</taxon>
        <taxon>Shewanella</taxon>
    </lineage>
</organism>
<evidence type="ECO:0000256" key="3">
    <source>
        <dbReference type="ARBA" id="ARBA00004818"/>
    </source>
</evidence>
<dbReference type="CDD" id="cd16417">
    <property type="entry name" value="HAD_PGPase"/>
    <property type="match status" value="1"/>
</dbReference>
<dbReference type="HAMAP" id="MF_00495">
    <property type="entry name" value="GPH_hydrolase_bact"/>
    <property type="match status" value="1"/>
</dbReference>
<dbReference type="GO" id="GO:0005975">
    <property type="term" value="P:carbohydrate metabolic process"/>
    <property type="evidence" value="ECO:0007669"/>
    <property type="project" value="InterPro"/>
</dbReference>
<keyword evidence="7 10" id="KW-0378">Hydrolase</keyword>
<dbReference type="GO" id="GO:0005829">
    <property type="term" value="C:cytosol"/>
    <property type="evidence" value="ECO:0007669"/>
    <property type="project" value="TreeGrafter"/>
</dbReference>
<comment type="function">
    <text evidence="10">Specifically catalyzes the dephosphorylation of 2-phosphoglycolate. Is involved in the dissimilation of the intracellular 2-phosphoglycolate formed during the DNA repair of 3'-phosphoglycolate ends, a major class of DNA lesions induced by oxidative stress.</text>
</comment>
<dbReference type="EMBL" id="JAAXYH010000004">
    <property type="protein sequence ID" value="NMH65096.1"/>
    <property type="molecule type" value="Genomic_DNA"/>
</dbReference>
<dbReference type="InterPro" id="IPR050155">
    <property type="entry name" value="HAD-like_hydrolase_sf"/>
</dbReference>
<feature type="binding site" evidence="10">
    <location>
        <position position="176"/>
    </location>
    <ligand>
        <name>Mg(2+)</name>
        <dbReference type="ChEBI" id="CHEBI:18420"/>
    </ligand>
</feature>
<evidence type="ECO:0000256" key="4">
    <source>
        <dbReference type="ARBA" id="ARBA00006171"/>
    </source>
</evidence>
<name>A0A972FSU9_9GAMM</name>
<dbReference type="RefSeq" id="WP_169563782.1">
    <property type="nucleotide sequence ID" value="NZ_JAAXYH010000004.1"/>
</dbReference>
<comment type="cofactor">
    <cofactor evidence="2 10">
        <name>Mg(2+)</name>
        <dbReference type="ChEBI" id="CHEBI:18420"/>
    </cofactor>
</comment>
<feature type="binding site" evidence="10">
    <location>
        <position position="13"/>
    </location>
    <ligand>
        <name>Mg(2+)</name>
        <dbReference type="ChEBI" id="CHEBI:18420"/>
    </ligand>
</feature>
<dbReference type="InterPro" id="IPR006439">
    <property type="entry name" value="HAD-SF_hydro_IA"/>
</dbReference>
<evidence type="ECO:0000256" key="5">
    <source>
        <dbReference type="ARBA" id="ARBA00013078"/>
    </source>
</evidence>
<reference evidence="11" key="1">
    <citation type="submission" date="2020-04" db="EMBL/GenBank/DDBJ databases">
        <title>Description of Shewanella salipaludis sp. nov., isolated from a salt marsh.</title>
        <authorList>
            <person name="Park S."/>
            <person name="Yoon J.-H."/>
        </authorList>
    </citation>
    <scope>NUCLEOTIDE SEQUENCE</scope>
    <source>
        <strain evidence="11">SHSM-M6</strain>
    </source>
</reference>